<dbReference type="Proteomes" id="UP000051952">
    <property type="component" value="Unassembled WGS sequence"/>
</dbReference>
<gene>
    <name evidence="3" type="ORF">BSAL_44745</name>
</gene>
<feature type="coiled-coil region" evidence="1">
    <location>
        <begin position="30"/>
        <end position="57"/>
    </location>
</feature>
<protein>
    <submittedName>
        <fullName evidence="3">Uncharacterized protein</fullName>
    </submittedName>
</protein>
<dbReference type="VEuPathDB" id="TriTrypDB:BSAL_44745"/>
<feature type="compositionally biased region" description="Polar residues" evidence="2">
    <location>
        <begin position="140"/>
        <end position="149"/>
    </location>
</feature>
<evidence type="ECO:0000313" key="3">
    <source>
        <dbReference type="EMBL" id="CUG93781.1"/>
    </source>
</evidence>
<feature type="compositionally biased region" description="Low complexity" evidence="2">
    <location>
        <begin position="103"/>
        <end position="123"/>
    </location>
</feature>
<proteinExistence type="predicted"/>
<keyword evidence="4" id="KW-1185">Reference proteome</keyword>
<sequence>MSRSTPREASQSEGEDMFADVVGMITHRRHNRAASRMAQLQDEIAALQQQMENVVILQAHDVTRDDGGGVDDTWTDDDVNWARDRLALLAPKENNATHPAAHSSSSSGGSSSSSRDSNDNVSVWDGDQERVGHVPLPMHATTTTRSTPLPSEEAPPLHADAASTMWWRSVEERLHIAFTTRGVGHDEGVVGTTALPALGRDNLSVLPPALPHDAFIEARLSLWRNRCFA</sequence>
<feature type="region of interest" description="Disordered" evidence="2">
    <location>
        <begin position="91"/>
        <end position="156"/>
    </location>
</feature>
<dbReference type="AlphaFoldDB" id="A0A0S4JU88"/>
<organism evidence="3 4">
    <name type="scientific">Bodo saltans</name>
    <name type="common">Flagellated protozoan</name>
    <dbReference type="NCBI Taxonomy" id="75058"/>
    <lineage>
        <taxon>Eukaryota</taxon>
        <taxon>Discoba</taxon>
        <taxon>Euglenozoa</taxon>
        <taxon>Kinetoplastea</taxon>
        <taxon>Metakinetoplastina</taxon>
        <taxon>Eubodonida</taxon>
        <taxon>Bodonidae</taxon>
        <taxon>Bodo</taxon>
    </lineage>
</organism>
<name>A0A0S4JU88_BODSA</name>
<reference evidence="4" key="1">
    <citation type="submission" date="2015-09" db="EMBL/GenBank/DDBJ databases">
        <authorList>
            <consortium name="Pathogen Informatics"/>
        </authorList>
    </citation>
    <scope>NUCLEOTIDE SEQUENCE [LARGE SCALE GENOMIC DNA]</scope>
    <source>
        <strain evidence="4">Lake Konstanz</strain>
    </source>
</reference>
<keyword evidence="1" id="KW-0175">Coiled coil</keyword>
<evidence type="ECO:0000256" key="2">
    <source>
        <dbReference type="SAM" id="MobiDB-lite"/>
    </source>
</evidence>
<accession>A0A0S4JU88</accession>
<evidence type="ECO:0000313" key="4">
    <source>
        <dbReference type="Proteomes" id="UP000051952"/>
    </source>
</evidence>
<evidence type="ECO:0000256" key="1">
    <source>
        <dbReference type="SAM" id="Coils"/>
    </source>
</evidence>
<dbReference type="EMBL" id="CYKH01002194">
    <property type="protein sequence ID" value="CUG93781.1"/>
    <property type="molecule type" value="Genomic_DNA"/>
</dbReference>